<dbReference type="OrthoDB" id="412781at2759"/>
<dbReference type="InterPro" id="IPR011990">
    <property type="entry name" value="TPR-like_helical_dom_sf"/>
</dbReference>
<dbReference type="FunFam" id="2.40.50.140:FF:000196">
    <property type="entry name" value="rRNA biogenesis protein RRP5"/>
    <property type="match status" value="1"/>
</dbReference>
<feature type="domain" description="S1 motif" evidence="15">
    <location>
        <begin position="928"/>
        <end position="1003"/>
    </location>
</feature>
<keyword evidence="4" id="KW-0698">rRNA processing</keyword>
<dbReference type="InterPro" id="IPR055433">
    <property type="entry name" value="HAT_Syf1-like_N"/>
</dbReference>
<dbReference type="SMART" id="SM00386">
    <property type="entry name" value="HAT"/>
    <property type="match status" value="6"/>
</dbReference>
<dbReference type="InterPro" id="IPR012340">
    <property type="entry name" value="NA-bd_OB-fold"/>
</dbReference>
<keyword evidence="7" id="KW-0747">Spliceosome</keyword>
<feature type="compositionally biased region" description="Acidic residues" evidence="14">
    <location>
        <begin position="197"/>
        <end position="216"/>
    </location>
</feature>
<dbReference type="CDD" id="cd05697">
    <property type="entry name" value="S1_Rrp5_repeat_hs5"/>
    <property type="match status" value="1"/>
</dbReference>
<dbReference type="GO" id="GO:0005681">
    <property type="term" value="C:spliceosomal complex"/>
    <property type="evidence" value="ECO:0007669"/>
    <property type="project" value="UniProtKB-KW"/>
</dbReference>
<dbReference type="Pfam" id="PF00575">
    <property type="entry name" value="S1"/>
    <property type="match status" value="5"/>
</dbReference>
<evidence type="ECO:0000313" key="16">
    <source>
        <dbReference type="EMBL" id="KAG6016111.1"/>
    </source>
</evidence>
<dbReference type="GO" id="GO:0006397">
    <property type="term" value="P:mRNA processing"/>
    <property type="evidence" value="ECO:0007669"/>
    <property type="project" value="UniProtKB-KW"/>
</dbReference>
<dbReference type="GO" id="GO:0006364">
    <property type="term" value="P:rRNA processing"/>
    <property type="evidence" value="ECO:0007669"/>
    <property type="project" value="UniProtKB-KW"/>
</dbReference>
<evidence type="ECO:0000256" key="5">
    <source>
        <dbReference type="ARBA" id="ARBA00022553"/>
    </source>
</evidence>
<evidence type="ECO:0000256" key="3">
    <source>
        <dbReference type="ARBA" id="ARBA00022517"/>
    </source>
</evidence>
<dbReference type="SUPFAM" id="SSF48452">
    <property type="entry name" value="TPR-like"/>
    <property type="match status" value="2"/>
</dbReference>
<feature type="domain" description="S1 motif" evidence="15">
    <location>
        <begin position="151"/>
        <end position="254"/>
    </location>
</feature>
<feature type="domain" description="S1 motif" evidence="15">
    <location>
        <begin position="550"/>
        <end position="624"/>
    </location>
</feature>
<evidence type="ECO:0000256" key="12">
    <source>
        <dbReference type="ARBA" id="ARBA00073619"/>
    </source>
</evidence>
<comment type="function">
    <text evidence="11">Involved in the biogenesis of rRNA. Required for the formation of 18S and 5.8S rRNA.</text>
</comment>
<feature type="region of interest" description="Disordered" evidence="14">
    <location>
        <begin position="191"/>
        <end position="217"/>
    </location>
</feature>
<dbReference type="Proteomes" id="UP000748025">
    <property type="component" value="Unassembled WGS sequence"/>
</dbReference>
<feature type="compositionally biased region" description="Acidic residues" evidence="14">
    <location>
        <begin position="1392"/>
        <end position="1404"/>
    </location>
</feature>
<dbReference type="InterPro" id="IPR048059">
    <property type="entry name" value="Rrp5_S1_rpt_hs1_sc1"/>
</dbReference>
<evidence type="ECO:0000256" key="10">
    <source>
        <dbReference type="ARBA" id="ARBA00023242"/>
    </source>
</evidence>
<dbReference type="CDD" id="cd05698">
    <property type="entry name" value="S1_Rrp5_repeat_hs6_sc5"/>
    <property type="match status" value="1"/>
</dbReference>
<gene>
    <name evidence="16" type="ORF">E4U43_004240</name>
</gene>
<comment type="caution">
    <text evidence="16">The sequence shown here is derived from an EMBL/GenBank/DDBJ whole genome shotgun (WGS) entry which is preliminary data.</text>
</comment>
<dbReference type="CDD" id="cd05706">
    <property type="entry name" value="S1_Rrp5_repeat_sc10"/>
    <property type="match status" value="1"/>
</dbReference>
<dbReference type="PROSITE" id="PS50126">
    <property type="entry name" value="S1"/>
    <property type="match status" value="11"/>
</dbReference>
<evidence type="ECO:0000256" key="11">
    <source>
        <dbReference type="ARBA" id="ARBA00055575"/>
    </source>
</evidence>
<accession>A0A9P7NHJ9</accession>
<evidence type="ECO:0000256" key="14">
    <source>
        <dbReference type="SAM" id="MobiDB-lite"/>
    </source>
</evidence>
<keyword evidence="6" id="KW-0507">mRNA processing</keyword>
<feature type="domain" description="S1 motif" evidence="15">
    <location>
        <begin position="828"/>
        <end position="897"/>
    </location>
</feature>
<evidence type="ECO:0000256" key="4">
    <source>
        <dbReference type="ARBA" id="ARBA00022552"/>
    </source>
</evidence>
<feature type="region of interest" description="Disordered" evidence="14">
    <location>
        <begin position="1387"/>
        <end position="1534"/>
    </location>
</feature>
<feature type="domain" description="S1 motif" evidence="15">
    <location>
        <begin position="1224"/>
        <end position="1293"/>
    </location>
</feature>
<organism evidence="16 17">
    <name type="scientific">Claviceps pusilla</name>
    <dbReference type="NCBI Taxonomy" id="123648"/>
    <lineage>
        <taxon>Eukaryota</taxon>
        <taxon>Fungi</taxon>
        <taxon>Dikarya</taxon>
        <taxon>Ascomycota</taxon>
        <taxon>Pezizomycotina</taxon>
        <taxon>Sordariomycetes</taxon>
        <taxon>Hypocreomycetidae</taxon>
        <taxon>Hypocreales</taxon>
        <taxon>Clavicipitaceae</taxon>
        <taxon>Claviceps</taxon>
    </lineage>
</organism>
<evidence type="ECO:0000256" key="6">
    <source>
        <dbReference type="ARBA" id="ARBA00022664"/>
    </source>
</evidence>
<feature type="compositionally biased region" description="Acidic residues" evidence="14">
    <location>
        <begin position="1501"/>
        <end position="1513"/>
    </location>
</feature>
<feature type="domain" description="S1 motif" evidence="15">
    <location>
        <begin position="732"/>
        <end position="806"/>
    </location>
</feature>
<feature type="compositionally biased region" description="Basic residues" evidence="14">
    <location>
        <begin position="108"/>
        <end position="121"/>
    </location>
</feature>
<keyword evidence="3" id="KW-0690">Ribosome biogenesis</keyword>
<evidence type="ECO:0000256" key="2">
    <source>
        <dbReference type="ARBA" id="ARBA00008644"/>
    </source>
</evidence>
<evidence type="ECO:0000256" key="8">
    <source>
        <dbReference type="ARBA" id="ARBA00022737"/>
    </source>
</evidence>
<dbReference type="InterPro" id="IPR057302">
    <property type="entry name" value="Rrp5_S1"/>
</dbReference>
<keyword evidence="9" id="KW-0508">mRNA splicing</keyword>
<feature type="compositionally biased region" description="Low complexity" evidence="14">
    <location>
        <begin position="900"/>
        <end position="910"/>
    </location>
</feature>
<feature type="compositionally biased region" description="Basic and acidic residues" evidence="14">
    <location>
        <begin position="122"/>
        <end position="133"/>
    </location>
</feature>
<dbReference type="CDD" id="cd05693">
    <property type="entry name" value="S1_Rrp5_repeat_hs1_sc1"/>
    <property type="match status" value="1"/>
</dbReference>
<dbReference type="GO" id="GO:0003723">
    <property type="term" value="F:RNA binding"/>
    <property type="evidence" value="ECO:0007669"/>
    <property type="project" value="TreeGrafter"/>
</dbReference>
<dbReference type="FunFam" id="2.40.50.140:FF:000278">
    <property type="entry name" value="rRNA biogenesis protein rrp5"/>
    <property type="match status" value="1"/>
</dbReference>
<dbReference type="Pfam" id="PF23233">
    <property type="entry name" value="HAT_Syf1_CNRKL1_N"/>
    <property type="match status" value="1"/>
</dbReference>
<dbReference type="GO" id="GO:0032040">
    <property type="term" value="C:small-subunit processome"/>
    <property type="evidence" value="ECO:0007669"/>
    <property type="project" value="TreeGrafter"/>
</dbReference>
<feature type="domain" description="S1 motif" evidence="15">
    <location>
        <begin position="1043"/>
        <end position="1114"/>
    </location>
</feature>
<evidence type="ECO:0000313" key="17">
    <source>
        <dbReference type="Proteomes" id="UP000748025"/>
    </source>
</evidence>
<keyword evidence="17" id="KW-1185">Reference proteome</keyword>
<keyword evidence="10" id="KW-0539">Nucleus</keyword>
<dbReference type="SUPFAM" id="SSF50249">
    <property type="entry name" value="Nucleic acid-binding proteins"/>
    <property type="match status" value="12"/>
</dbReference>
<feature type="region of interest" description="Disordered" evidence="14">
    <location>
        <begin position="900"/>
        <end position="926"/>
    </location>
</feature>
<dbReference type="FunFam" id="2.40.50.140:FF:000159">
    <property type="entry name" value="rRNA biogenesis protein rrp5"/>
    <property type="match status" value="1"/>
</dbReference>
<dbReference type="FunFam" id="2.40.50.140:FF:000279">
    <property type="entry name" value="rRNA biogenesis protein rrp5"/>
    <property type="match status" value="1"/>
</dbReference>
<dbReference type="Gene3D" id="2.40.50.140">
    <property type="entry name" value="Nucleic acid-binding proteins"/>
    <property type="match status" value="12"/>
</dbReference>
<comment type="subcellular location">
    <subcellularLocation>
        <location evidence="1">Nucleus</location>
        <location evidence="1">Nucleolus</location>
    </subcellularLocation>
</comment>
<evidence type="ECO:0000256" key="13">
    <source>
        <dbReference type="ARBA" id="ARBA00076674"/>
    </source>
</evidence>
<comment type="similarity">
    <text evidence="2">Belongs to the crooked-neck family.</text>
</comment>
<feature type="domain" description="S1 motif" evidence="15">
    <location>
        <begin position="1313"/>
        <end position="1384"/>
    </location>
</feature>
<keyword evidence="5" id="KW-0597">Phosphoprotein</keyword>
<dbReference type="InterPro" id="IPR003029">
    <property type="entry name" value="S1_domain"/>
</dbReference>
<dbReference type="InterPro" id="IPR048058">
    <property type="entry name" value="Rrp5_S1_rpt_hs11_sc8"/>
</dbReference>
<reference evidence="16" key="1">
    <citation type="journal article" date="2020" name="bioRxiv">
        <title>Whole genome comparisons of ergot fungi reveals the divergence and evolution of species within the genus Claviceps are the result of varying mechanisms driving genome evolution and host range expansion.</title>
        <authorList>
            <person name="Wyka S.A."/>
            <person name="Mondo S.J."/>
            <person name="Liu M."/>
            <person name="Dettman J."/>
            <person name="Nalam V."/>
            <person name="Broders K.D."/>
        </authorList>
    </citation>
    <scope>NUCLEOTIDE SEQUENCE</scope>
    <source>
        <strain evidence="16">CCC 602</strain>
    </source>
</reference>
<evidence type="ECO:0000256" key="7">
    <source>
        <dbReference type="ARBA" id="ARBA00022728"/>
    </source>
</evidence>
<feature type="domain" description="S1 motif" evidence="15">
    <location>
        <begin position="1130"/>
        <end position="1199"/>
    </location>
</feature>
<proteinExistence type="inferred from homology"/>
<feature type="region of interest" description="Disordered" evidence="14">
    <location>
        <begin position="1"/>
        <end position="133"/>
    </location>
</feature>
<dbReference type="GO" id="GO:0008380">
    <property type="term" value="P:RNA splicing"/>
    <property type="evidence" value="ECO:0007669"/>
    <property type="project" value="UniProtKB-KW"/>
</dbReference>
<feature type="compositionally biased region" description="Basic and acidic residues" evidence="14">
    <location>
        <begin position="1514"/>
        <end position="1523"/>
    </location>
</feature>
<name>A0A9P7NHJ9_9HYPO</name>
<feature type="domain" description="S1 motif" evidence="15">
    <location>
        <begin position="458"/>
        <end position="533"/>
    </location>
</feature>
<dbReference type="PANTHER" id="PTHR23270">
    <property type="entry name" value="PROGRAMMED CELL DEATH PROTEIN 11 PRE-RRNA PROCESSING PROTEIN RRP5"/>
    <property type="match status" value="1"/>
</dbReference>
<dbReference type="FunFam" id="2.40.50.140:FF:000103">
    <property type="entry name" value="protein RRP5 homolog"/>
    <property type="match status" value="2"/>
</dbReference>
<dbReference type="EMBL" id="SRPW01000277">
    <property type="protein sequence ID" value="KAG6016111.1"/>
    <property type="molecule type" value="Genomic_DNA"/>
</dbReference>
<evidence type="ECO:0000259" key="15">
    <source>
        <dbReference type="PROSITE" id="PS50126"/>
    </source>
</evidence>
<sequence>MSNLKRKGAPGDQPPSKSARNSKESRPSNSDSPAAKKPAKLGKQSNKTADASHGRPQAPVVSLLKDDQPIFPRGGGSVLTPLEQRQIQLEAKADARREDEFETTSGKTQKKLSQQKKRKTTTKGDKKGCEKKDADDSIKVESLSFKKLVKGSLVLGQVTKINNLDLEVALPNNLTGHVTIVAVSEQLTNRLQQDAAQQDDDDDDDDDNNDDDDETDVDLKTMFSIGQYVRAYVVSTMDESVVGRHRRKIELSLRPSETNSGLTKDDVVANTTVMASVISVEDRGCVMDVGIPDFRAFLPNAEIDPALDQASLQEGAVFLCHVTGKGSNGNVAQLSLLPKKLGNVNNVPNDATTINSFLPGTTVSVIITHTDRRGLAGKVLGHLDVTADLVHSGVGPDNIDLESSYKIGSKIKARVICNFPAAREPKLGISLLSHITSLSRKHPSKESKKLPTEVLPISSLVEKCTVKHVESEIGLFVDVGIPGLSGFVHISRVKDGKVDALYDASGPYQVDTVHKGRVIGYSEVDGVFHLSFEKSILEQQYIRLEDVPLGAVVTCEIEKLVIKEEGVSGLILKIAEGITGFVTERHFSDVKLQHPEKKFREGMKVKARVLSSDPSKKQIRLTLKKTLVNSDAPVVKTYEDAIVGMQTPGTIIKLQSNGAHVQFYGSLKGFLPISEMSEAYIRDPAEHFRIGQVVSLHVLDVDPEQRRLIVSCKDPGAFGLDKQTALKNLGVGDLVSAKVTQKTEDQVFVELVDSQLKAILPTGHLTDQSVSKNQFAWKRIYAGQTLSDLVVLDKNEQRRAIILTQKPSLATAAKEGKLLKAFEDAQEGAVVPGFVRNVTQTAVFVEFAGRLNALLPKYRLASDVQSEPDFGMYKYKSIEVKVISVINDLRRIMVAPAASAASGASDGGPPAKQPKEKSTAPADGLASGTVTSAKITSIKDTQLNVQLVNSQVQGRVDVSQIFDKWEDIRNPKDPLEQFRKKQEIRVKIIGVHNAKDHMFLPFSHRSTHSVLELTAKPSDVKGKDDNGSTSFTAPLSFESLEVGDSHIAYVNNITSQYLWVNLSPNVRGRVSVMEASDDLSLLNDLEANFPIGSALKVRVISVDAQKSHLDLSARSSAGSVGVEWTSLKPNMVLPGKITKVNERQVMIKLSETVSGPVHLPDVSDNYDDINMLSYQKNQIVRVAIVEVDVSNKRLRLSMRPSRIMSSTLPVVDKEITSFSQITGGDVIRGFVKNVSDKGLFVVLGGHIAGMVKISNLSDRFLKDWKDKFQVDQLVKARVLSVDPALKQIELSLKSSMVDENFVAPITYSDIKEGQIVTGKVRKVEEFGAFIVVDNSANVSGLCHRSQMADQAVKDATKLYKEGDAVKAFVLEVKAAERKISFGLKPSLFEGDTAMDSDSESDSDDAGAPLNSDGDEEEDEEEDDDDDDEDGGDEDLDEEQKALLKKILSNGSSDGDDSEDEDDLDDEDDDEDEDEDEEMEDAPVTKSSGLSLGKKSAWSADPFDEAGPESEDKEADEKQGDKKKDKTKKKKGRKVEIEVDRTAQLDAHGPQTSSDYERLLLGQPDSSELWIAYMAFQMQVSELPKAREVAERAIKSINIREETEKLNVWVAYLNLEVAYGTKQTVEEVFKRACQYNDEQEVHERLASIYIQSEKLKLADELFESMLKKFGAKVPSVWTNYAHFLFVTMSQPPRARALLPRAMQQLDKHHHQSIVSRFAALEFRSPNGEPERGRTMFEGLLAAYPKKGDLWSQLLDLEMGVAGADADVTAVRDVFERRTRVKGLKPQQAEKWFRRWSAWEEKLDPKGKERVMAKAQDWAALFKAKKQAEAEAAAQEDEEMEE</sequence>
<dbReference type="CDD" id="cd05702">
    <property type="entry name" value="S1_Rrp5_repeat_hs11_sc8"/>
    <property type="match status" value="1"/>
</dbReference>
<evidence type="ECO:0000256" key="1">
    <source>
        <dbReference type="ARBA" id="ARBA00004604"/>
    </source>
</evidence>
<evidence type="ECO:0000256" key="9">
    <source>
        <dbReference type="ARBA" id="ARBA00023187"/>
    </source>
</evidence>
<dbReference type="SMART" id="SM00316">
    <property type="entry name" value="S1"/>
    <property type="match status" value="13"/>
</dbReference>
<feature type="compositionally biased region" description="Low complexity" evidence="14">
    <location>
        <begin position="1485"/>
        <end position="1495"/>
    </location>
</feature>
<feature type="domain" description="S1 motif" evidence="15">
    <location>
        <begin position="644"/>
        <end position="713"/>
    </location>
</feature>
<protein>
    <recommendedName>
        <fullName evidence="12">rRNA biogenesis protein RRP5</fullName>
    </recommendedName>
    <alternativeName>
        <fullName evidence="13">Ribosomal RNA-processing protein 5</fullName>
    </alternativeName>
</protein>
<feature type="compositionally biased region" description="Acidic residues" evidence="14">
    <location>
        <begin position="1453"/>
        <end position="1480"/>
    </location>
</feature>
<dbReference type="FunFam" id="2.40.50.140:FF:000155">
    <property type="entry name" value="rRNA biogenesis protein RRP5"/>
    <property type="match status" value="1"/>
</dbReference>
<dbReference type="PANTHER" id="PTHR23270:SF10">
    <property type="entry name" value="PROTEIN RRP5 HOMOLOG"/>
    <property type="match status" value="1"/>
</dbReference>
<dbReference type="InterPro" id="IPR003107">
    <property type="entry name" value="HAT"/>
</dbReference>
<feature type="compositionally biased region" description="Acidic residues" evidence="14">
    <location>
        <begin position="1412"/>
        <end position="1437"/>
    </location>
</feature>
<dbReference type="Pfam" id="PF23459">
    <property type="entry name" value="S1_RRP5"/>
    <property type="match status" value="2"/>
</dbReference>
<dbReference type="InterPro" id="IPR045209">
    <property type="entry name" value="Rrp5"/>
</dbReference>
<keyword evidence="8" id="KW-0677">Repeat</keyword>
<dbReference type="Gene3D" id="1.25.40.10">
    <property type="entry name" value="Tetratricopeptide repeat domain"/>
    <property type="match status" value="2"/>
</dbReference>
<dbReference type="CDD" id="cd05703">
    <property type="entry name" value="S1_Rrp5_repeat_hs12_sc9"/>
    <property type="match status" value="1"/>
</dbReference>